<dbReference type="AlphaFoldDB" id="A0A5D0R2U7"/>
<protein>
    <submittedName>
        <fullName evidence="3">Methyltransferase domain-containing protein</fullName>
    </submittedName>
</protein>
<dbReference type="InterPro" id="IPR041698">
    <property type="entry name" value="Methyltransf_25"/>
</dbReference>
<dbReference type="InterPro" id="IPR029063">
    <property type="entry name" value="SAM-dependent_MTases_sf"/>
</dbReference>
<evidence type="ECO:0000313" key="4">
    <source>
        <dbReference type="Proteomes" id="UP000324358"/>
    </source>
</evidence>
<dbReference type="Proteomes" id="UP000324358">
    <property type="component" value="Unassembled WGS sequence"/>
</dbReference>
<reference evidence="3 4" key="1">
    <citation type="submission" date="2019-08" db="EMBL/GenBank/DDBJ databases">
        <title>Genomes of Antarctic Bizionia species.</title>
        <authorList>
            <person name="Bowman J.P."/>
        </authorList>
    </citation>
    <scope>NUCLEOTIDE SEQUENCE [LARGE SCALE GENOMIC DNA]</scope>
    <source>
        <strain evidence="3 4">APA-1</strain>
    </source>
</reference>
<evidence type="ECO:0000256" key="1">
    <source>
        <dbReference type="ARBA" id="ARBA00022679"/>
    </source>
</evidence>
<keyword evidence="4" id="KW-1185">Reference proteome</keyword>
<evidence type="ECO:0000259" key="2">
    <source>
        <dbReference type="Pfam" id="PF13649"/>
    </source>
</evidence>
<dbReference type="GO" id="GO:0032259">
    <property type="term" value="P:methylation"/>
    <property type="evidence" value="ECO:0007669"/>
    <property type="project" value="UniProtKB-KW"/>
</dbReference>
<sequence length="237" mass="27269">MIMLVDTKYRSHTIEIMDDLDLSGEVLIDALDQLATINKLLGGNQVTLNGLKKILEDQPKDKTISIIDLGCGSGDMLRKVADYGRENGYTFKLIGVDANQATIDYANQLATNYPEIAFIKEDILTEEFKTHTYDIAMCTLFLHHFDDKVALNLLQTLLKNAKMGILVNDLHRHRLAYYLFKLVTLGIKNDMTKNDGLLSILRAFKRKDLERFSKEIKHKSTISWHWAFRYQWIIQKS</sequence>
<dbReference type="OrthoDB" id="9800454at2"/>
<dbReference type="GO" id="GO:0008168">
    <property type="term" value="F:methyltransferase activity"/>
    <property type="evidence" value="ECO:0007669"/>
    <property type="project" value="UniProtKB-KW"/>
</dbReference>
<gene>
    <name evidence="3" type="ORF">ES675_04195</name>
</gene>
<feature type="domain" description="Methyltransferase" evidence="2">
    <location>
        <begin position="66"/>
        <end position="159"/>
    </location>
</feature>
<dbReference type="SUPFAM" id="SSF53335">
    <property type="entry name" value="S-adenosyl-L-methionine-dependent methyltransferases"/>
    <property type="match status" value="1"/>
</dbReference>
<proteinExistence type="predicted"/>
<dbReference type="PANTHER" id="PTHR43861">
    <property type="entry name" value="TRANS-ACONITATE 2-METHYLTRANSFERASE-RELATED"/>
    <property type="match status" value="1"/>
</dbReference>
<accession>A0A5D0R2U7</accession>
<evidence type="ECO:0000313" key="3">
    <source>
        <dbReference type="EMBL" id="TYB75335.1"/>
    </source>
</evidence>
<organism evidence="3 4">
    <name type="scientific">Bizionia algoritergicola</name>
    <dbReference type="NCBI Taxonomy" id="291187"/>
    <lineage>
        <taxon>Bacteria</taxon>
        <taxon>Pseudomonadati</taxon>
        <taxon>Bacteroidota</taxon>
        <taxon>Flavobacteriia</taxon>
        <taxon>Flavobacteriales</taxon>
        <taxon>Flavobacteriaceae</taxon>
        <taxon>Bizionia</taxon>
    </lineage>
</organism>
<keyword evidence="3" id="KW-0489">Methyltransferase</keyword>
<name>A0A5D0R2U7_9FLAO</name>
<dbReference type="CDD" id="cd02440">
    <property type="entry name" value="AdoMet_MTases"/>
    <property type="match status" value="1"/>
</dbReference>
<dbReference type="Pfam" id="PF13649">
    <property type="entry name" value="Methyltransf_25"/>
    <property type="match status" value="1"/>
</dbReference>
<keyword evidence="1 3" id="KW-0808">Transferase</keyword>
<dbReference type="Gene3D" id="3.40.50.150">
    <property type="entry name" value="Vaccinia Virus protein VP39"/>
    <property type="match status" value="1"/>
</dbReference>
<dbReference type="EMBL" id="VSKL01000001">
    <property type="protein sequence ID" value="TYB75335.1"/>
    <property type="molecule type" value="Genomic_DNA"/>
</dbReference>
<comment type="caution">
    <text evidence="3">The sequence shown here is derived from an EMBL/GenBank/DDBJ whole genome shotgun (WGS) entry which is preliminary data.</text>
</comment>